<dbReference type="InterPro" id="IPR004000">
    <property type="entry name" value="Actin"/>
</dbReference>
<accession>W6MFQ8</accession>
<organism evidence="2 3">
    <name type="scientific">Kuraishia capsulata CBS 1993</name>
    <dbReference type="NCBI Taxonomy" id="1382522"/>
    <lineage>
        <taxon>Eukaryota</taxon>
        <taxon>Fungi</taxon>
        <taxon>Dikarya</taxon>
        <taxon>Ascomycota</taxon>
        <taxon>Saccharomycotina</taxon>
        <taxon>Pichiomycetes</taxon>
        <taxon>Pichiales</taxon>
        <taxon>Pichiaceae</taxon>
        <taxon>Kuraishia</taxon>
    </lineage>
</organism>
<dbReference type="PANTHER" id="PTHR11937">
    <property type="entry name" value="ACTIN"/>
    <property type="match status" value="1"/>
</dbReference>
<evidence type="ECO:0000313" key="2">
    <source>
        <dbReference type="EMBL" id="CDK24461.1"/>
    </source>
</evidence>
<comment type="similarity">
    <text evidence="1">Belongs to the actin family.</text>
</comment>
<dbReference type="OrthoDB" id="337660at2759"/>
<dbReference type="EMBL" id="HG793125">
    <property type="protein sequence ID" value="CDK24461.1"/>
    <property type="molecule type" value="Genomic_DNA"/>
</dbReference>
<evidence type="ECO:0000313" key="3">
    <source>
        <dbReference type="Proteomes" id="UP000019384"/>
    </source>
</evidence>
<name>W6MFQ8_9ASCO</name>
<reference evidence="2" key="2">
    <citation type="submission" date="2014-02" db="EMBL/GenBank/DDBJ databases">
        <title>Complete DNA sequence of /Kuraishia capsulata/ illustrates novel genomic features among budding yeasts (/Saccharomycotina/).</title>
        <authorList>
            <person name="Morales L."/>
            <person name="Noel B."/>
            <person name="Porcel B."/>
            <person name="Marcet-Houben M."/>
            <person name="Hullo M-F."/>
            <person name="Sacerdot C."/>
            <person name="Tekaia F."/>
            <person name="Leh-Louis V."/>
            <person name="Despons L."/>
            <person name="Khanna V."/>
            <person name="Aury J-M."/>
            <person name="Barbe V."/>
            <person name="Couloux A."/>
            <person name="Labadie K."/>
            <person name="Pelletier E."/>
            <person name="Souciet J-L."/>
            <person name="Boekhout T."/>
            <person name="Gabaldon T."/>
            <person name="Wincker P."/>
            <person name="Dujon B."/>
        </authorList>
    </citation>
    <scope>NUCLEOTIDE SEQUENCE</scope>
    <source>
        <strain evidence="2">CBS 1993</strain>
    </source>
</reference>
<dbReference type="AlphaFoldDB" id="W6MFQ8"/>
<dbReference type="InterPro" id="IPR043129">
    <property type="entry name" value="ATPase_NBD"/>
</dbReference>
<dbReference type="RefSeq" id="XP_022456478.1">
    <property type="nucleotide sequence ID" value="XM_022604962.1"/>
</dbReference>
<gene>
    <name evidence="2" type="ORF">KUCA_T00000424001</name>
</gene>
<evidence type="ECO:0000256" key="1">
    <source>
        <dbReference type="RuleBase" id="RU000487"/>
    </source>
</evidence>
<protein>
    <recommendedName>
        <fullName evidence="4">Actin-like protein ARP6</fullName>
    </recommendedName>
</protein>
<evidence type="ECO:0008006" key="4">
    <source>
        <dbReference type="Google" id="ProtNLM"/>
    </source>
</evidence>
<dbReference type="GeneID" id="34517866"/>
<reference evidence="2" key="1">
    <citation type="submission" date="2013-12" db="EMBL/GenBank/DDBJ databases">
        <authorList>
            <person name="Genoscope - CEA"/>
        </authorList>
    </citation>
    <scope>NUCLEOTIDE SEQUENCE</scope>
    <source>
        <strain evidence="2">CBS 1993</strain>
    </source>
</reference>
<dbReference type="Proteomes" id="UP000019384">
    <property type="component" value="Unassembled WGS sequence"/>
</dbReference>
<sequence length="395" mass="44926">MTDYSQQYHPVILDLGSRNVTYGFAGEPTPTGTMAYRDLDIQRRELQFSEVKMTKQEANEYLKTLKTDSHDLARIYAGDLQSLQWLWNYDKLRPRLGADGSIIHTDQYLEETHLERSLYALFLYELLIDAKSTKVIILEPHFLPEHVKKRYTYVLLNHLHVQSVTSLPSSILTCLGAGVKSGVVIDFGWEYVTVVPVYDLRVIQDLGISSGRSAKGLHYEILSSILQGKHLTREILTSMSCHQVFQMVEDIVINRTSSAMEGPHIDDLIDRYLFPARNTWKSLDSNEMSVVQLVENMIGLLPFDLKKPLQQNVIITGGLSQVPGLKKKIIEQLGLDYKEVFSLGSWSGGSIYSDNLLRGKNLVRSGELRRNEYLDGKANATDWTSQIYRSAIEKH</sequence>
<keyword evidence="3" id="KW-1185">Reference proteome</keyword>
<dbReference type="Pfam" id="PF00022">
    <property type="entry name" value="Actin"/>
    <property type="match status" value="1"/>
</dbReference>
<dbReference type="SUPFAM" id="SSF53067">
    <property type="entry name" value="Actin-like ATPase domain"/>
    <property type="match status" value="2"/>
</dbReference>
<dbReference type="STRING" id="1382522.W6MFQ8"/>
<proteinExistence type="inferred from homology"/>
<dbReference type="Gene3D" id="3.30.420.40">
    <property type="match status" value="2"/>
</dbReference>
<dbReference type="SMART" id="SM00268">
    <property type="entry name" value="ACTIN"/>
    <property type="match status" value="1"/>
</dbReference>
<dbReference type="HOGENOM" id="CLU_060376_0_0_1"/>